<evidence type="ECO:0000256" key="3">
    <source>
        <dbReference type="ARBA" id="ARBA00038157"/>
    </source>
</evidence>
<evidence type="ECO:0000259" key="5">
    <source>
        <dbReference type="Pfam" id="PF00248"/>
    </source>
</evidence>
<name>A0A1A9F3C3_9GAMM</name>
<dbReference type="PANTHER" id="PTHR43364:SF4">
    <property type="entry name" value="NAD(P)-LINKED OXIDOREDUCTASE SUPERFAMILY PROTEIN"/>
    <property type="match status" value="1"/>
</dbReference>
<evidence type="ECO:0000313" key="7">
    <source>
        <dbReference type="Proteomes" id="UP000078070"/>
    </source>
</evidence>
<dbReference type="FunFam" id="3.20.20.100:FF:000005">
    <property type="entry name" value="NADP(H)-dependent aldo-keto reductase"/>
    <property type="match status" value="1"/>
</dbReference>
<dbReference type="RefSeq" id="WP_067386453.1">
    <property type="nucleotide sequence ID" value="NZ_CP015839.1"/>
</dbReference>
<keyword evidence="7" id="KW-1185">Reference proteome</keyword>
<keyword evidence="2" id="KW-0560">Oxidoreductase</keyword>
<dbReference type="NCBIfam" id="NF007912">
    <property type="entry name" value="PRK10625.1"/>
    <property type="match status" value="1"/>
</dbReference>
<evidence type="ECO:0000313" key="6">
    <source>
        <dbReference type="EMBL" id="ANG64814.1"/>
    </source>
</evidence>
<keyword evidence="1" id="KW-0521">NADP</keyword>
<dbReference type="PRINTS" id="PR00069">
    <property type="entry name" value="ALDKETRDTASE"/>
</dbReference>
<dbReference type="Gene3D" id="3.20.20.100">
    <property type="entry name" value="NADP-dependent oxidoreductase domain"/>
    <property type="match status" value="1"/>
</dbReference>
<comment type="similarity">
    <text evidence="3">Belongs to the aldo/keto reductase family. Aldo/keto reductase 2 subfamily.</text>
</comment>
<dbReference type="SUPFAM" id="SSF51430">
    <property type="entry name" value="NAD(P)-linked oxidoreductase"/>
    <property type="match status" value="1"/>
</dbReference>
<dbReference type="InterPro" id="IPR020471">
    <property type="entry name" value="AKR"/>
</dbReference>
<accession>A0A1A9F3C3</accession>
<dbReference type="KEGG" id="mars:A8C75_21595"/>
<dbReference type="AlphaFoldDB" id="A0A1A9F3C3"/>
<evidence type="ECO:0000256" key="2">
    <source>
        <dbReference type="ARBA" id="ARBA00023002"/>
    </source>
</evidence>
<dbReference type="GO" id="GO:0016491">
    <property type="term" value="F:oxidoreductase activity"/>
    <property type="evidence" value="ECO:0007669"/>
    <property type="project" value="UniProtKB-KW"/>
</dbReference>
<dbReference type="CDD" id="cd19094">
    <property type="entry name" value="AKR_Tas-like"/>
    <property type="match status" value="1"/>
</dbReference>
<dbReference type="STRING" id="1821621.A8C75_21595"/>
<dbReference type="InterPro" id="IPR050523">
    <property type="entry name" value="AKR_Detox_Biosynth"/>
</dbReference>
<feature type="domain" description="NADP-dependent oxidoreductase" evidence="5">
    <location>
        <begin position="15"/>
        <end position="337"/>
    </location>
</feature>
<reference evidence="6 7" key="2">
    <citation type="journal article" date="2018" name="Int. J. Syst. Evol. Microbiol.">
        <title>Marinobacterium aestuarii sp. nov., a benzene-degrading marine bacterium isolated from estuary sediment.</title>
        <authorList>
            <person name="Bae S.S."/>
            <person name="Jung J."/>
            <person name="Chung D."/>
            <person name="Baek K."/>
        </authorList>
    </citation>
    <scope>NUCLEOTIDE SEQUENCE [LARGE SCALE GENOMIC DNA]</scope>
    <source>
        <strain evidence="6 7">ST58-10</strain>
    </source>
</reference>
<sequence>MQYKMLGGSDLRVSRIALGTMTFGSQNTEAEAWEQLDYAAAAGVNFLDTAEMYPVPTSPDYQGASEAVVGRWMQARGNREQMIVATKVTGPGDLCRYIRPDVGLSAASIRDAIEGSLRRLQTDYVDLYQLHWPERQSNFFGQLGYVPGDAAADGVAMEETLRALKVLVDDGRVRYVGLSNETAWGTMEFLRLADKLDLPQVVSVQNPYSLLNRSLEVGLAEVMLRENVDLLAYSPLAFGVLSGKYLDGARPDGSRLKLYPNYQRYLTEQGQAATRAYVALAQDAGLDPSQMALAYVNGRPFLGSNIIGASKMDQLRSNIASLDLVLSDDMLAQIEAIHARYTYPCP</sequence>
<dbReference type="OrthoDB" id="9772407at2"/>
<dbReference type="InterPro" id="IPR036812">
    <property type="entry name" value="NAD(P)_OxRdtase_dom_sf"/>
</dbReference>
<dbReference type="Pfam" id="PF00248">
    <property type="entry name" value="Aldo_ket_red"/>
    <property type="match status" value="1"/>
</dbReference>
<dbReference type="EMBL" id="CP015839">
    <property type="protein sequence ID" value="ANG64814.1"/>
    <property type="molecule type" value="Genomic_DNA"/>
</dbReference>
<evidence type="ECO:0000256" key="4">
    <source>
        <dbReference type="ARBA" id="ARBA00070119"/>
    </source>
</evidence>
<dbReference type="Proteomes" id="UP000078070">
    <property type="component" value="Chromosome"/>
</dbReference>
<evidence type="ECO:0000256" key="1">
    <source>
        <dbReference type="ARBA" id="ARBA00022857"/>
    </source>
</evidence>
<reference evidence="7" key="1">
    <citation type="submission" date="2016-05" db="EMBL/GenBank/DDBJ databases">
        <authorList>
            <person name="Baek K."/>
            <person name="Yang S.-J."/>
        </authorList>
    </citation>
    <scope>NUCLEOTIDE SEQUENCE [LARGE SCALE GENOMIC DNA]</scope>
    <source>
        <strain evidence="7">ST58-10</strain>
    </source>
</reference>
<gene>
    <name evidence="6" type="ORF">A8C75_21595</name>
</gene>
<organism evidence="6 7">
    <name type="scientific">Marinobacterium aestuarii</name>
    <dbReference type="NCBI Taxonomy" id="1821621"/>
    <lineage>
        <taxon>Bacteria</taxon>
        <taxon>Pseudomonadati</taxon>
        <taxon>Pseudomonadota</taxon>
        <taxon>Gammaproteobacteria</taxon>
        <taxon>Oceanospirillales</taxon>
        <taxon>Oceanospirillaceae</taxon>
        <taxon>Marinobacterium</taxon>
    </lineage>
</organism>
<proteinExistence type="inferred from homology"/>
<dbReference type="InterPro" id="IPR023210">
    <property type="entry name" value="NADP_OxRdtase_dom"/>
</dbReference>
<dbReference type="PANTHER" id="PTHR43364">
    <property type="entry name" value="NADH-SPECIFIC METHYLGLYOXAL REDUCTASE-RELATED"/>
    <property type="match status" value="1"/>
</dbReference>
<protein>
    <recommendedName>
        <fullName evidence="4">Protein tas</fullName>
    </recommendedName>
</protein>